<reference evidence="2 3" key="1">
    <citation type="journal article" date="2010" name="J. Bacteriol.">
        <title>Genome sequences of Pelagibaca bermudensis HTCC2601T and Maritimibacter alkaliphilus HTCC2654T, the type strains of two marine Roseobacter genera.</title>
        <authorList>
            <person name="Thrash J.C."/>
            <person name="Cho J.C."/>
            <person name="Ferriera S."/>
            <person name="Johnson J."/>
            <person name="Vergin K.L."/>
            <person name="Giovannoni S.J."/>
        </authorList>
    </citation>
    <scope>NUCLEOTIDE SEQUENCE [LARGE SCALE GENOMIC DNA]</scope>
    <source>
        <strain evidence="3">DSM 26914 / JCM 13377 / KCTC 12554 / HTCC2601</strain>
    </source>
</reference>
<feature type="transmembrane region" description="Helical" evidence="1">
    <location>
        <begin position="42"/>
        <end position="63"/>
    </location>
</feature>
<evidence type="ECO:0000256" key="1">
    <source>
        <dbReference type="SAM" id="Phobius"/>
    </source>
</evidence>
<keyword evidence="3" id="KW-1185">Reference proteome</keyword>
<evidence type="ECO:0000313" key="3">
    <source>
        <dbReference type="Proteomes" id="UP000006230"/>
    </source>
</evidence>
<comment type="caution">
    <text evidence="2">The sequence shown here is derived from an EMBL/GenBank/DDBJ whole genome shotgun (WGS) entry which is preliminary data.</text>
</comment>
<keyword evidence="1" id="KW-0472">Membrane</keyword>
<evidence type="ECO:0000313" key="2">
    <source>
        <dbReference type="EMBL" id="EAU43418.1"/>
    </source>
</evidence>
<dbReference type="Proteomes" id="UP000006230">
    <property type="component" value="Unassembled WGS sequence"/>
</dbReference>
<sequence length="108" mass="11713">MIDRTELWIVIIGLGLGSFGLRFAFLGLVGDRPIPAWLMRHLRYTAVSVLPALIMPLIVFPAANDGQPEPVRLTAAVVALGVGFYFKNPLLAMVMGGLTLVGGLYWFA</sequence>
<keyword evidence="1 2" id="KW-0812">Transmembrane</keyword>
<name>Q0FGV1_SALBH</name>
<dbReference type="GeneID" id="92503852"/>
<dbReference type="OrthoDB" id="6119856at2"/>
<dbReference type="RefSeq" id="WP_007795142.1">
    <property type="nucleotide sequence ID" value="NZ_DS022276.1"/>
</dbReference>
<dbReference type="STRING" id="314265.R2601_13840"/>
<feature type="transmembrane region" description="Helical" evidence="1">
    <location>
        <begin position="6"/>
        <end position="30"/>
    </location>
</feature>
<dbReference type="eggNOG" id="COG4392">
    <property type="taxonomic scope" value="Bacteria"/>
</dbReference>
<keyword evidence="1" id="KW-1133">Transmembrane helix</keyword>
<gene>
    <name evidence="2" type="ORF">R2601_13840</name>
</gene>
<dbReference type="AlphaFoldDB" id="Q0FGV1"/>
<dbReference type="InterPro" id="IPR008407">
    <property type="entry name" value="Brnchd-chn_aa_trnsp_AzlD"/>
</dbReference>
<feature type="transmembrane region" description="Helical" evidence="1">
    <location>
        <begin position="90"/>
        <end position="107"/>
    </location>
</feature>
<dbReference type="EMBL" id="AATQ01000093">
    <property type="protein sequence ID" value="EAU43418.1"/>
    <property type="molecule type" value="Genomic_DNA"/>
</dbReference>
<dbReference type="Pfam" id="PF05437">
    <property type="entry name" value="AzlD"/>
    <property type="match status" value="1"/>
</dbReference>
<organism evidence="2 3">
    <name type="scientific">Salipiger bermudensis (strain DSM 26914 / JCM 13377 / KCTC 12554 / HTCC2601)</name>
    <name type="common">Pelagibaca bermudensis</name>
    <dbReference type="NCBI Taxonomy" id="314265"/>
    <lineage>
        <taxon>Bacteria</taxon>
        <taxon>Pseudomonadati</taxon>
        <taxon>Pseudomonadota</taxon>
        <taxon>Alphaproteobacteria</taxon>
        <taxon>Rhodobacterales</taxon>
        <taxon>Roseobacteraceae</taxon>
        <taxon>Salipiger</taxon>
    </lineage>
</organism>
<protein>
    <submittedName>
        <fullName evidence="2">Putative transmembrane protein</fullName>
    </submittedName>
</protein>
<accession>Q0FGV1</accession>
<proteinExistence type="predicted"/>
<dbReference type="HOGENOM" id="CLU_157896_1_0_5"/>